<name>B4W0J7_9CYAN</name>
<sequence length="63" mass="7082">MRVHQHSILFAEVKQLVEQLPLEDKAQLVENLLTGTDSPAIFGCLDLSNLFFAIASWIATREL</sequence>
<dbReference type="RefSeq" id="WP_006104581.1">
    <property type="nucleotide sequence ID" value="NZ_DS989865.1"/>
</dbReference>
<dbReference type="Proteomes" id="UP000003835">
    <property type="component" value="Unassembled WGS sequence"/>
</dbReference>
<evidence type="ECO:0000313" key="1">
    <source>
        <dbReference type="EMBL" id="EDX72304.1"/>
    </source>
</evidence>
<dbReference type="EMBL" id="DS989865">
    <property type="protein sequence ID" value="EDX72304.1"/>
    <property type="molecule type" value="Genomic_DNA"/>
</dbReference>
<proteinExistence type="predicted"/>
<evidence type="ECO:0000313" key="2">
    <source>
        <dbReference type="Proteomes" id="UP000003835"/>
    </source>
</evidence>
<organism evidence="1 2">
    <name type="scientific">Coleofasciculus chthonoplastes PCC 7420</name>
    <dbReference type="NCBI Taxonomy" id="118168"/>
    <lineage>
        <taxon>Bacteria</taxon>
        <taxon>Bacillati</taxon>
        <taxon>Cyanobacteriota</taxon>
        <taxon>Cyanophyceae</taxon>
        <taxon>Coleofasciculales</taxon>
        <taxon>Coleofasciculaceae</taxon>
        <taxon>Coleofasciculus</taxon>
    </lineage>
</organism>
<dbReference type="AlphaFoldDB" id="B4W0J7"/>
<gene>
    <name evidence="1" type="ORF">MC7420_973</name>
</gene>
<dbReference type="HOGENOM" id="CLU_2878100_0_0_3"/>
<keyword evidence="2" id="KW-1185">Reference proteome</keyword>
<accession>B4W0J7</accession>
<dbReference type="STRING" id="118168.MC7420_973"/>
<protein>
    <submittedName>
        <fullName evidence="1">Uncharacterized protein</fullName>
    </submittedName>
</protein>
<reference evidence="1 2" key="1">
    <citation type="submission" date="2008-07" db="EMBL/GenBank/DDBJ databases">
        <authorList>
            <person name="Tandeau de Marsac N."/>
            <person name="Ferriera S."/>
            <person name="Johnson J."/>
            <person name="Kravitz S."/>
            <person name="Beeson K."/>
            <person name="Sutton G."/>
            <person name="Rogers Y.-H."/>
            <person name="Friedman R."/>
            <person name="Frazier M."/>
            <person name="Venter J.C."/>
        </authorList>
    </citation>
    <scope>NUCLEOTIDE SEQUENCE [LARGE SCALE GENOMIC DNA]</scope>
    <source>
        <strain evidence="1 2">PCC 7420</strain>
    </source>
</reference>